<dbReference type="GO" id="GO:0005737">
    <property type="term" value="C:cytoplasm"/>
    <property type="evidence" value="ECO:0007669"/>
    <property type="project" value="TreeGrafter"/>
</dbReference>
<dbReference type="PANTHER" id="PTHR23509:SF6">
    <property type="entry name" value="PHOSPHOLIPASE C1020.13C-RELATED"/>
    <property type="match status" value="1"/>
</dbReference>
<sequence>MPRMPSNVELETHNFTREEIAEERAYALNDNGQIDYFMKYGGGPLEIQYLTMLGAHSSYWISRDFVKMIVSEVGRPFGKEGTILPMRAIKKKER</sequence>
<evidence type="ECO:0000313" key="2">
    <source>
        <dbReference type="EMBL" id="EOD44998.1"/>
    </source>
</evidence>
<dbReference type="eggNOG" id="KOG2308">
    <property type="taxonomic scope" value="Eukaryota"/>
</dbReference>
<evidence type="ECO:0000259" key="1">
    <source>
        <dbReference type="PROSITE" id="PS51043"/>
    </source>
</evidence>
<dbReference type="InterPro" id="IPR058055">
    <property type="entry name" value="PA-PLA1"/>
</dbReference>
<dbReference type="AlphaFoldDB" id="R1EB77"/>
<accession>R1EB77</accession>
<dbReference type="PANTHER" id="PTHR23509">
    <property type="entry name" value="PA-PL1 PHOSPHOLIPASE FAMILY"/>
    <property type="match status" value="1"/>
</dbReference>
<reference evidence="3" key="1">
    <citation type="journal article" date="2013" name="Genome Announc.">
        <title>Draft genome sequence of Neofusicoccum parvum isolate UCR-NP2, a fungal vascular pathogen associated with grapevine cankers.</title>
        <authorList>
            <person name="Blanco-Ulate B."/>
            <person name="Rolshausen P."/>
            <person name="Cantu D."/>
        </authorList>
    </citation>
    <scope>NUCLEOTIDE SEQUENCE [LARGE SCALE GENOMIC DNA]</scope>
    <source>
        <strain evidence="3">UCR-NP2</strain>
    </source>
</reference>
<gene>
    <name evidence="2" type="ORF">UCRNP2_8287</name>
</gene>
<dbReference type="KEGG" id="npa:UCRNP2_8287"/>
<organism evidence="2 3">
    <name type="scientific">Botryosphaeria parva (strain UCR-NP2)</name>
    <name type="common">Grapevine canker fungus</name>
    <name type="synonym">Neofusicoccum parvum</name>
    <dbReference type="NCBI Taxonomy" id="1287680"/>
    <lineage>
        <taxon>Eukaryota</taxon>
        <taxon>Fungi</taxon>
        <taxon>Dikarya</taxon>
        <taxon>Ascomycota</taxon>
        <taxon>Pezizomycotina</taxon>
        <taxon>Dothideomycetes</taxon>
        <taxon>Dothideomycetes incertae sedis</taxon>
        <taxon>Botryosphaeriales</taxon>
        <taxon>Botryosphaeriaceae</taxon>
        <taxon>Neofusicoccum</taxon>
    </lineage>
</organism>
<dbReference type="OrthoDB" id="69269at2759"/>
<dbReference type="PROSITE" id="PS51043">
    <property type="entry name" value="DDHD"/>
    <property type="match status" value="1"/>
</dbReference>
<dbReference type="GO" id="GO:0004620">
    <property type="term" value="F:phospholipase activity"/>
    <property type="evidence" value="ECO:0007669"/>
    <property type="project" value="TreeGrafter"/>
</dbReference>
<dbReference type="EMBL" id="KB916645">
    <property type="protein sequence ID" value="EOD44998.1"/>
    <property type="molecule type" value="Genomic_DNA"/>
</dbReference>
<proteinExistence type="predicted"/>
<dbReference type="GO" id="GO:0046872">
    <property type="term" value="F:metal ion binding"/>
    <property type="evidence" value="ECO:0007669"/>
    <property type="project" value="InterPro"/>
</dbReference>
<dbReference type="Pfam" id="PF02862">
    <property type="entry name" value="DDHD"/>
    <property type="match status" value="1"/>
</dbReference>
<feature type="domain" description="DDHD" evidence="1">
    <location>
        <begin position="1"/>
        <end position="75"/>
    </location>
</feature>
<dbReference type="STRING" id="1287680.R1EB77"/>
<dbReference type="HOGENOM" id="CLU_2385911_0_0_1"/>
<name>R1EB77_BOTPV</name>
<protein>
    <submittedName>
        <fullName evidence="2">Putative ddhd domain-containing protein</fullName>
    </submittedName>
</protein>
<dbReference type="InterPro" id="IPR004177">
    <property type="entry name" value="DDHD_dom"/>
</dbReference>
<evidence type="ECO:0000313" key="3">
    <source>
        <dbReference type="Proteomes" id="UP000013521"/>
    </source>
</evidence>
<dbReference type="Proteomes" id="UP000013521">
    <property type="component" value="Unassembled WGS sequence"/>
</dbReference>